<evidence type="ECO:0000313" key="2">
    <source>
        <dbReference type="EMBL" id="KAI5071779.1"/>
    </source>
</evidence>
<proteinExistence type="predicted"/>
<dbReference type="Proteomes" id="UP000886520">
    <property type="component" value="Chromosome 13"/>
</dbReference>
<name>A0A9D4UPN1_ADICA</name>
<protein>
    <recommendedName>
        <fullName evidence="1">Retrotransposon gag domain-containing protein</fullName>
    </recommendedName>
</protein>
<evidence type="ECO:0000313" key="3">
    <source>
        <dbReference type="Proteomes" id="UP000886520"/>
    </source>
</evidence>
<accession>A0A9D4UPN1</accession>
<gene>
    <name evidence="2" type="ORF">GOP47_0014030</name>
</gene>
<dbReference type="Pfam" id="PF03732">
    <property type="entry name" value="Retrotrans_gag"/>
    <property type="match status" value="1"/>
</dbReference>
<reference evidence="2" key="1">
    <citation type="submission" date="2021-01" db="EMBL/GenBank/DDBJ databases">
        <title>Adiantum capillus-veneris genome.</title>
        <authorList>
            <person name="Fang Y."/>
            <person name="Liao Q."/>
        </authorList>
    </citation>
    <scope>NUCLEOTIDE SEQUENCE</scope>
    <source>
        <strain evidence="2">H3</strain>
        <tissue evidence="2">Leaf</tissue>
    </source>
</reference>
<dbReference type="AlphaFoldDB" id="A0A9D4UPN1"/>
<keyword evidence="3" id="KW-1185">Reference proteome</keyword>
<comment type="caution">
    <text evidence="2">The sequence shown here is derived from an EMBL/GenBank/DDBJ whole genome shotgun (WGS) entry which is preliminary data.</text>
</comment>
<dbReference type="EMBL" id="JABFUD020000013">
    <property type="protein sequence ID" value="KAI5071779.1"/>
    <property type="molecule type" value="Genomic_DNA"/>
</dbReference>
<feature type="domain" description="Retrotransposon gag" evidence="1">
    <location>
        <begin position="47"/>
        <end position="138"/>
    </location>
</feature>
<organism evidence="2 3">
    <name type="scientific">Adiantum capillus-veneris</name>
    <name type="common">Maidenhair fern</name>
    <dbReference type="NCBI Taxonomy" id="13818"/>
    <lineage>
        <taxon>Eukaryota</taxon>
        <taxon>Viridiplantae</taxon>
        <taxon>Streptophyta</taxon>
        <taxon>Embryophyta</taxon>
        <taxon>Tracheophyta</taxon>
        <taxon>Polypodiopsida</taxon>
        <taxon>Polypodiidae</taxon>
        <taxon>Polypodiales</taxon>
        <taxon>Pteridineae</taxon>
        <taxon>Pteridaceae</taxon>
        <taxon>Vittarioideae</taxon>
        <taxon>Adiantum</taxon>
    </lineage>
</organism>
<dbReference type="InterPro" id="IPR005162">
    <property type="entry name" value="Retrotrans_gag_dom"/>
</dbReference>
<evidence type="ECO:0000259" key="1">
    <source>
        <dbReference type="Pfam" id="PF03732"/>
    </source>
</evidence>
<sequence>MVWCSNMVLDFELVLSGEQDAEDWISDVELWMLSMRMVTDEAKAKAMPLMMRGKAKAWFEGLEVPDRQSWKVIQARFVEDFKRRLSPTKVDAQSKVLKQDVSEDFNVFLTKFEDIWKQLAAATQLQSGDVFKIERFMVCLHPRIRRIHMKTWSIWQR</sequence>